<sequence>MVQRFINNSSKLLSFEGSLFFYNESFHRFGAIFRFYKKTAWFFIPVKKIYSNREYDSFLVYPSAMALRLLNFL</sequence>
<keyword evidence="2" id="KW-1185">Reference proteome</keyword>
<proteinExistence type="predicted"/>
<organism evidence="1 2">
    <name type="scientific">Peribacillus asahii</name>
    <dbReference type="NCBI Taxonomy" id="228899"/>
    <lineage>
        <taxon>Bacteria</taxon>
        <taxon>Bacillati</taxon>
        <taxon>Bacillota</taxon>
        <taxon>Bacilli</taxon>
        <taxon>Bacillales</taxon>
        <taxon>Bacillaceae</taxon>
        <taxon>Peribacillus</taxon>
    </lineage>
</organism>
<gene>
    <name evidence="1" type="ORF">D1953_14485</name>
</gene>
<dbReference type="EMBL" id="QWVS01000028">
    <property type="protein sequence ID" value="RID84051.1"/>
    <property type="molecule type" value="Genomic_DNA"/>
</dbReference>
<comment type="caution">
    <text evidence="1">The sequence shown here is derived from an EMBL/GenBank/DDBJ whole genome shotgun (WGS) entry which is preliminary data.</text>
</comment>
<protein>
    <submittedName>
        <fullName evidence="1">Uncharacterized protein</fullName>
    </submittedName>
</protein>
<evidence type="ECO:0000313" key="1">
    <source>
        <dbReference type="EMBL" id="RID84051.1"/>
    </source>
</evidence>
<name>A0A398B397_9BACI</name>
<evidence type="ECO:0000313" key="2">
    <source>
        <dbReference type="Proteomes" id="UP000266016"/>
    </source>
</evidence>
<reference evidence="1 2" key="1">
    <citation type="submission" date="2018-08" db="EMBL/GenBank/DDBJ databases">
        <title>Bacillus jemisoniae sp. nov., Bacillus chryseoplanitiae sp. nov., Bacillus resnikiae sp. nov., and Bacillus frankliniae sp. nov., isolated from Viking spacecraft and associated surfaces.</title>
        <authorList>
            <person name="Seuylemezian A."/>
            <person name="Vaishampayan P."/>
        </authorList>
    </citation>
    <scope>NUCLEOTIDE SEQUENCE [LARGE SCALE GENOMIC DNA]</scope>
    <source>
        <strain evidence="1 2">MA001</strain>
    </source>
</reference>
<accession>A0A398B397</accession>
<dbReference type="Proteomes" id="UP000266016">
    <property type="component" value="Unassembled WGS sequence"/>
</dbReference>
<dbReference type="AlphaFoldDB" id="A0A398B397"/>